<dbReference type="OrthoDB" id="4470569at2"/>
<dbReference type="AlphaFoldDB" id="A0A4R2L8W1"/>
<dbReference type="Proteomes" id="UP000294980">
    <property type="component" value="Unassembled WGS sequence"/>
</dbReference>
<dbReference type="Gene3D" id="3.40.47.10">
    <property type="match status" value="1"/>
</dbReference>
<gene>
    <name evidence="5" type="ORF">EV688_10773</name>
</gene>
<protein>
    <submittedName>
        <fullName evidence="5">Acetyl-CoA C-acetyltransferase</fullName>
    </submittedName>
</protein>
<organism evidence="5 6">
    <name type="scientific">Chromatocurvus halotolerans</name>
    <dbReference type="NCBI Taxonomy" id="1132028"/>
    <lineage>
        <taxon>Bacteria</taxon>
        <taxon>Pseudomonadati</taxon>
        <taxon>Pseudomonadota</taxon>
        <taxon>Gammaproteobacteria</taxon>
        <taxon>Cellvibrionales</taxon>
        <taxon>Halieaceae</taxon>
        <taxon>Chromatocurvus</taxon>
    </lineage>
</organism>
<keyword evidence="3" id="KW-0012">Acyltransferase</keyword>
<dbReference type="Gene3D" id="2.40.50.840">
    <property type="match status" value="1"/>
</dbReference>
<keyword evidence="2 5" id="KW-0808">Transferase</keyword>
<dbReference type="InterPro" id="IPR040771">
    <property type="entry name" value="TLP1_add_C"/>
</dbReference>
<dbReference type="SUPFAM" id="SSF53901">
    <property type="entry name" value="Thiolase-like"/>
    <property type="match status" value="2"/>
</dbReference>
<evidence type="ECO:0000313" key="6">
    <source>
        <dbReference type="Proteomes" id="UP000294980"/>
    </source>
</evidence>
<dbReference type="EMBL" id="SLWX01000007">
    <property type="protein sequence ID" value="TCO75655.1"/>
    <property type="molecule type" value="Genomic_DNA"/>
</dbReference>
<evidence type="ECO:0000256" key="2">
    <source>
        <dbReference type="ARBA" id="ARBA00022679"/>
    </source>
</evidence>
<comment type="caution">
    <text evidence="5">The sequence shown here is derived from an EMBL/GenBank/DDBJ whole genome shotgun (WGS) entry which is preliminary data.</text>
</comment>
<dbReference type="Pfam" id="PF18313">
    <property type="entry name" value="TLP1_add_C"/>
    <property type="match status" value="1"/>
</dbReference>
<sequence length="506" mass="54098">MGQPLHPVVIGVGQCTYRDTDPGRTPIDAMVDSARLALADADCHGLLQSIDCLVTVPFLARQVPELAAMFPTTAGSGVAEALGIEPATLLTSDFGGNLPQWFINRCADDLVRGEVNAVLVSGGELMATLFAGLRNGADLSAWQQGGTRESSDLGSGREPCLPSEHAHGLFEPINTYPLFQSALRHAHGWTEREQAGRLGGLVSRMSQVAASNPLAWKQDPLSVEAVLSTEAGNRMITSPYTRAMNAILAVDMSASVILTTDAHARSLGVPPERMVYLQAGAEANDVWHTSERVDFYRSPALSGCFSQVLDMADISIGDVERFDLYSCFPSAVEVACDALGMAADDPRGVTVTGGLMRFGGPGNNYSLHAIARMVDLLRDSRGRCGLVSANGGYLTKHAVGLYGRSAPSVPWLERDRDSVQRSVDALAHPTLNAHPHSGRLVVEAHAVPFKDGMPARGIVVGRLDDGRRCLAHAVDEAACDTLLHNDCIGREGRVVPDEPVNRFRFT</sequence>
<proteinExistence type="inferred from homology"/>
<keyword evidence="6" id="KW-1185">Reference proteome</keyword>
<dbReference type="PANTHER" id="PTHR18919">
    <property type="entry name" value="ACETYL-COA C-ACYLTRANSFERASE"/>
    <property type="match status" value="1"/>
</dbReference>
<dbReference type="GO" id="GO:0016746">
    <property type="term" value="F:acyltransferase activity"/>
    <property type="evidence" value="ECO:0007669"/>
    <property type="project" value="UniProtKB-KW"/>
</dbReference>
<name>A0A4R2L8W1_9GAMM</name>
<evidence type="ECO:0000256" key="3">
    <source>
        <dbReference type="ARBA" id="ARBA00023315"/>
    </source>
</evidence>
<evidence type="ECO:0000313" key="5">
    <source>
        <dbReference type="EMBL" id="TCO75655.1"/>
    </source>
</evidence>
<evidence type="ECO:0000256" key="1">
    <source>
        <dbReference type="ARBA" id="ARBA00010982"/>
    </source>
</evidence>
<dbReference type="RefSeq" id="WP_117317698.1">
    <property type="nucleotide sequence ID" value="NZ_QQSW01000009.1"/>
</dbReference>
<comment type="similarity">
    <text evidence="1">Belongs to the thiolase-like superfamily. Thiolase family.</text>
</comment>
<accession>A0A4R2L8W1</accession>
<reference evidence="5 6" key="1">
    <citation type="submission" date="2019-03" db="EMBL/GenBank/DDBJ databases">
        <title>Genomic Encyclopedia of Type Strains, Phase IV (KMG-IV): sequencing the most valuable type-strain genomes for metagenomic binning, comparative biology and taxonomic classification.</title>
        <authorList>
            <person name="Goeker M."/>
        </authorList>
    </citation>
    <scope>NUCLEOTIDE SEQUENCE [LARGE SCALE GENOMIC DNA]</scope>
    <source>
        <strain evidence="5 6">DSM 23344</strain>
    </source>
</reference>
<dbReference type="InterPro" id="IPR016039">
    <property type="entry name" value="Thiolase-like"/>
</dbReference>
<feature type="domain" description="Thiolase-like protein type 1 additional C-terminal" evidence="4">
    <location>
        <begin position="419"/>
        <end position="498"/>
    </location>
</feature>
<evidence type="ECO:0000259" key="4">
    <source>
        <dbReference type="Pfam" id="PF18313"/>
    </source>
</evidence>
<dbReference type="PANTHER" id="PTHR18919:SF139">
    <property type="entry name" value="THIOLASE-LIKE PROTEIN TYPE 1 ADDITIONAL C-TERMINAL DOMAIN-CONTAINING PROTEIN"/>
    <property type="match status" value="1"/>
</dbReference>